<dbReference type="Gene3D" id="2.60.40.420">
    <property type="entry name" value="Cupredoxins - blue copper proteins"/>
    <property type="match status" value="1"/>
</dbReference>
<evidence type="ECO:0000313" key="7">
    <source>
        <dbReference type="Proteomes" id="UP000012317"/>
    </source>
</evidence>
<dbReference type="STRING" id="1189619.pgond44_12080"/>
<dbReference type="eggNOG" id="COG3241">
    <property type="taxonomic scope" value="Bacteria"/>
</dbReference>
<feature type="domain" description="Blue (type 1) copper" evidence="5">
    <location>
        <begin position="56"/>
        <end position="170"/>
    </location>
</feature>
<keyword evidence="2" id="KW-0479">Metal-binding</keyword>
<dbReference type="PROSITE" id="PS00196">
    <property type="entry name" value="COPPER_BLUE"/>
    <property type="match status" value="1"/>
</dbReference>
<protein>
    <submittedName>
        <fullName evidence="6">Copper-binding redox protein azurin</fullName>
    </submittedName>
</protein>
<dbReference type="GO" id="GO:0009055">
    <property type="term" value="F:electron transfer activity"/>
    <property type="evidence" value="ECO:0007669"/>
    <property type="project" value="InterPro"/>
</dbReference>
<keyword evidence="7" id="KW-1185">Reference proteome</keyword>
<dbReference type="Proteomes" id="UP000012317">
    <property type="component" value="Unassembled WGS sequence"/>
</dbReference>
<dbReference type="PANTHER" id="PTHR38439">
    <property type="entry name" value="AURACYANIN-B"/>
    <property type="match status" value="1"/>
</dbReference>
<dbReference type="PANTHER" id="PTHR38439:SF2">
    <property type="entry name" value="OUTER MEMBRANE PROTEIN H.8"/>
    <property type="match status" value="1"/>
</dbReference>
<proteinExistence type="predicted"/>
<evidence type="ECO:0000259" key="5">
    <source>
        <dbReference type="Pfam" id="PF00127"/>
    </source>
</evidence>
<evidence type="ECO:0000256" key="3">
    <source>
        <dbReference type="ARBA" id="ARBA00022982"/>
    </source>
</evidence>
<sequence length="170" mass="18633">MKKTLALLFLSTSLLIGCGGEAKKSEEKQGIKINSSSSSNEKVKEEGISEVYLSGNDQMKYNKSQITVSAGDEVVLTFEHVGKLPKESMGHNFVLLKKGTNVQEFGQEALEYKDNDYIPEDSDVIIVHTDMLGGGQKTTITFQAPEKGDYDFICSFPGHVALMNGIFTVE</sequence>
<keyword evidence="3" id="KW-0249">Electron transport</keyword>
<evidence type="ECO:0000256" key="2">
    <source>
        <dbReference type="ARBA" id="ARBA00022723"/>
    </source>
</evidence>
<keyword evidence="1" id="KW-0813">Transport</keyword>
<dbReference type="InterPro" id="IPR050845">
    <property type="entry name" value="Cu-binding_ET"/>
</dbReference>
<dbReference type="RefSeq" id="WP_003442628.1">
    <property type="nucleotide sequence ID" value="NZ_APLF01000014.1"/>
</dbReference>
<reference evidence="6 7" key="1">
    <citation type="journal article" date="2014" name="Genome Biol. Evol.">
        <title>Extensive gene acquisition in the extremely psychrophilic bacterial species Psychroflexus torquis and the link to sea-ice ecosystem specialism.</title>
        <authorList>
            <person name="Feng S."/>
            <person name="Powell S.M."/>
            <person name="Wilson R."/>
            <person name="Bowman J.P."/>
        </authorList>
    </citation>
    <scope>NUCLEOTIDE SEQUENCE [LARGE SCALE GENOMIC DNA]</scope>
    <source>
        <strain evidence="6 7">ACAM 44</strain>
    </source>
</reference>
<dbReference type="GO" id="GO:0005507">
    <property type="term" value="F:copper ion binding"/>
    <property type="evidence" value="ECO:0007669"/>
    <property type="project" value="InterPro"/>
</dbReference>
<dbReference type="InterPro" id="IPR008972">
    <property type="entry name" value="Cupredoxin"/>
</dbReference>
<dbReference type="InterPro" id="IPR000923">
    <property type="entry name" value="BlueCu_1"/>
</dbReference>
<accession>N1WN15</accession>
<comment type="caution">
    <text evidence="6">The sequence shown here is derived from an EMBL/GenBank/DDBJ whole genome shotgun (WGS) entry which is preliminary data.</text>
</comment>
<dbReference type="NCBIfam" id="TIGR02695">
    <property type="entry name" value="azurin"/>
    <property type="match status" value="1"/>
</dbReference>
<dbReference type="EMBL" id="APLF01000014">
    <property type="protein sequence ID" value="EMY80375.1"/>
    <property type="molecule type" value="Genomic_DNA"/>
</dbReference>
<dbReference type="InterPro" id="IPR014068">
    <property type="entry name" value="Azurin"/>
</dbReference>
<dbReference type="PROSITE" id="PS51257">
    <property type="entry name" value="PROKAR_LIPOPROTEIN"/>
    <property type="match status" value="1"/>
</dbReference>
<gene>
    <name evidence="6" type="ORF">pgond44_12080</name>
</gene>
<organism evidence="6 7">
    <name type="scientific">Psychroflexus gondwanensis ACAM 44</name>
    <dbReference type="NCBI Taxonomy" id="1189619"/>
    <lineage>
        <taxon>Bacteria</taxon>
        <taxon>Pseudomonadati</taxon>
        <taxon>Bacteroidota</taxon>
        <taxon>Flavobacteriia</taxon>
        <taxon>Flavobacteriales</taxon>
        <taxon>Flavobacteriaceae</taxon>
        <taxon>Psychroflexus</taxon>
    </lineage>
</organism>
<dbReference type="Pfam" id="PF00127">
    <property type="entry name" value="Copper-bind"/>
    <property type="match status" value="1"/>
</dbReference>
<evidence type="ECO:0000313" key="6">
    <source>
        <dbReference type="EMBL" id="EMY80375.1"/>
    </source>
</evidence>
<dbReference type="InterPro" id="IPR028871">
    <property type="entry name" value="BlueCu_1_BS"/>
</dbReference>
<evidence type="ECO:0000256" key="1">
    <source>
        <dbReference type="ARBA" id="ARBA00022448"/>
    </source>
</evidence>
<keyword evidence="4" id="KW-0186">Copper</keyword>
<dbReference type="CDD" id="cd13922">
    <property type="entry name" value="Azurin"/>
    <property type="match status" value="1"/>
</dbReference>
<dbReference type="SUPFAM" id="SSF49503">
    <property type="entry name" value="Cupredoxins"/>
    <property type="match status" value="1"/>
</dbReference>
<dbReference type="AlphaFoldDB" id="N1WN15"/>
<name>N1WN15_9FLAO</name>
<evidence type="ECO:0000256" key="4">
    <source>
        <dbReference type="ARBA" id="ARBA00023008"/>
    </source>
</evidence>